<organism evidence="2 3">
    <name type="scientific">Polistes dominula</name>
    <name type="common">European paper wasp</name>
    <name type="synonym">Vespa dominula</name>
    <dbReference type="NCBI Taxonomy" id="743375"/>
    <lineage>
        <taxon>Eukaryota</taxon>
        <taxon>Metazoa</taxon>
        <taxon>Ecdysozoa</taxon>
        <taxon>Arthropoda</taxon>
        <taxon>Hexapoda</taxon>
        <taxon>Insecta</taxon>
        <taxon>Pterygota</taxon>
        <taxon>Neoptera</taxon>
        <taxon>Endopterygota</taxon>
        <taxon>Hymenoptera</taxon>
        <taxon>Apocrita</taxon>
        <taxon>Aculeata</taxon>
        <taxon>Vespoidea</taxon>
        <taxon>Vespidae</taxon>
        <taxon>Polistinae</taxon>
        <taxon>Polistini</taxon>
        <taxon>Polistes</taxon>
    </lineage>
</organism>
<reference evidence="3" key="1">
    <citation type="submission" date="2025-08" db="UniProtKB">
        <authorList>
            <consortium name="RefSeq"/>
        </authorList>
    </citation>
    <scope>IDENTIFICATION</scope>
    <source>
        <tissue evidence="3">Whole body</tissue>
    </source>
</reference>
<dbReference type="GeneID" id="107073504"/>
<evidence type="ECO:0000256" key="1">
    <source>
        <dbReference type="SAM" id="Phobius"/>
    </source>
</evidence>
<name>A0ABM1JB40_POLDO</name>
<feature type="transmembrane region" description="Helical" evidence="1">
    <location>
        <begin position="64"/>
        <end position="86"/>
    </location>
</feature>
<feature type="transmembrane region" description="Helical" evidence="1">
    <location>
        <begin position="39"/>
        <end position="58"/>
    </location>
</feature>
<keyword evidence="1" id="KW-0472">Membrane</keyword>
<feature type="transmembrane region" description="Helical" evidence="1">
    <location>
        <begin position="129"/>
        <end position="147"/>
    </location>
</feature>
<keyword evidence="1" id="KW-1133">Transmembrane helix</keyword>
<gene>
    <name evidence="3" type="primary">LOC107073504</name>
</gene>
<evidence type="ECO:0000313" key="2">
    <source>
        <dbReference type="Proteomes" id="UP000694924"/>
    </source>
</evidence>
<dbReference type="Proteomes" id="UP000694924">
    <property type="component" value="Unplaced"/>
</dbReference>
<keyword evidence="2" id="KW-1185">Reference proteome</keyword>
<sequence length="157" mass="18341">MAQQLQDLDFSETVRVIDLTKRAMRCAGIWPEEVHESKFIFFTAYLTIHCLLAIIDIAMNISNLTYIVACSLENAFNLMALLKICICRIKRKSLTKLLQDIRTDFIIDNYKSRDEQMAFLNYNKFSQKFVRLTLIVCFMAASSYYFMSLVMNVEMDI</sequence>
<evidence type="ECO:0000313" key="3">
    <source>
        <dbReference type="RefSeq" id="XP_015189678.1"/>
    </source>
</evidence>
<keyword evidence="1" id="KW-0812">Transmembrane</keyword>
<dbReference type="RefSeq" id="XP_015189678.1">
    <property type="nucleotide sequence ID" value="XM_015334192.1"/>
</dbReference>
<protein>
    <submittedName>
        <fullName evidence="3">Uncharacterized protein LOC107073504</fullName>
    </submittedName>
</protein>
<accession>A0ABM1JB40</accession>
<proteinExistence type="predicted"/>